<dbReference type="Proteomes" id="UP000654075">
    <property type="component" value="Unassembled WGS sequence"/>
</dbReference>
<proteinExistence type="predicted"/>
<dbReference type="EMBL" id="CAJNNV010025037">
    <property type="protein sequence ID" value="CAE8611653.1"/>
    <property type="molecule type" value="Genomic_DNA"/>
</dbReference>
<sequence length="1084" mass="119005">MVKKVKPDVKVFVEVRRDALEVFHRRRAVRCSGNHGVVVVVHSTVFEERRVGKPHKANCTSCNSNKGVYAPAIAAELANLRAKQGPLLAATATRARYQEIDLVDLPGKSAWVRPYDRGVDRVEIPWTRKRIREELQDMQVFLRFAFQRFTLGFVEETGEGRTGDWTDGRTDGQTAGIVKGLGEGMTRCTRPCQLNCDSSKRPCVEELHEMRQCYQFAVEENTADEDLMSAGKKTLDHLEEIERRRLAGQALIQNCAEGKKLIKIFELATKKRLQEDALKAKLRAEGTWVEEVPVRKTNDERLAEKAQTRKTEAEQKAVVRSVLQALEEAVAAKVPQDVQAVGAQCLAELKMRRAVKAVLKGIIDAEAKRVAVIRQAAAAEARALARAAARAEKEAAKAAAIAKGEEVEEDDFSDEDEEEDEAREEVEEFIDKPEAWDEGTIESLCDTLLEARDVGVPSGAQDFGKAFLLSLDREVWMGTLRSELDFYIKNHSQATLRKCIGEVVDAGFERAKEAPCSVEDVQVTVPAAPENAAGPPLVLPESTEVAGDAQPGLPAEADPVMAAEETPAPAPEAEETPAPAPVAADETPAPAPAPEAGVVPEETPAPAPAAVVVAEQSEFESADDGVAVLEEQPVVIDPAEARALALADLAQLEKARTRLAYLVMADTMEERDLEGLLEVVPAAQRAGVQDSDTKLGWRLIHELQLAEEVEIAKPVLKVTGNQSQQKVIKALRKRLDQAKESEVEVQPYLLAARLLASLEIAEGIRFNNPEALAKCIEEGLAAGLKEHEVRQGKALLAKIEVARASSSEDPDELRGVMALAKEVGISETSKEMVVALNRLAFLELRAATAETNIEVLRAAIDFAKENNVEKDMIAKAVYKWTLLLLDEAMLEYDLEKLLLCMQDAKELKAPKEVIEAAKVKLRNIDAKAHMEWVTVELEEAFAVAKESGARSGPIREAIENAIRAKVDHSEIEPAQHRLSFLELGEVIRNLDATKDMVQKTIQRAKAVGYEESGEEAERRMGEAYIRIQQIEAEAVQKERRENMLIAAKGVDPFTLQAAIDAARECGVDEESIKIAIAAKAKMDQ</sequence>
<dbReference type="InterPro" id="IPR004114">
    <property type="entry name" value="THUMP_dom"/>
</dbReference>
<dbReference type="PROSITE" id="PS51165">
    <property type="entry name" value="THUMP"/>
    <property type="match status" value="1"/>
</dbReference>
<feature type="compositionally biased region" description="Acidic residues" evidence="3">
    <location>
        <begin position="406"/>
        <end position="422"/>
    </location>
</feature>
<evidence type="ECO:0000256" key="2">
    <source>
        <dbReference type="SAM" id="Coils"/>
    </source>
</evidence>
<feature type="compositionally biased region" description="Low complexity" evidence="3">
    <location>
        <begin position="581"/>
        <end position="606"/>
    </location>
</feature>
<evidence type="ECO:0000313" key="6">
    <source>
        <dbReference type="Proteomes" id="UP000654075"/>
    </source>
</evidence>
<dbReference type="GO" id="GO:0003723">
    <property type="term" value="F:RNA binding"/>
    <property type="evidence" value="ECO:0007669"/>
    <property type="project" value="UniProtKB-UniRule"/>
</dbReference>
<reference evidence="5" key="1">
    <citation type="submission" date="2021-02" db="EMBL/GenBank/DDBJ databases">
        <authorList>
            <person name="Dougan E. K."/>
            <person name="Rhodes N."/>
            <person name="Thang M."/>
            <person name="Chan C."/>
        </authorList>
    </citation>
    <scope>NUCLEOTIDE SEQUENCE</scope>
</reference>
<evidence type="ECO:0000256" key="3">
    <source>
        <dbReference type="SAM" id="MobiDB-lite"/>
    </source>
</evidence>
<name>A0A813FMP5_POLGL</name>
<organism evidence="5 6">
    <name type="scientific">Polarella glacialis</name>
    <name type="common">Dinoflagellate</name>
    <dbReference type="NCBI Taxonomy" id="89957"/>
    <lineage>
        <taxon>Eukaryota</taxon>
        <taxon>Sar</taxon>
        <taxon>Alveolata</taxon>
        <taxon>Dinophyceae</taxon>
        <taxon>Suessiales</taxon>
        <taxon>Suessiaceae</taxon>
        <taxon>Polarella</taxon>
    </lineage>
</organism>
<protein>
    <recommendedName>
        <fullName evidence="4">THUMP domain-containing protein</fullName>
    </recommendedName>
</protein>
<accession>A0A813FMP5</accession>
<feature type="domain" description="THUMP" evidence="4">
    <location>
        <begin position="1"/>
        <end position="26"/>
    </location>
</feature>
<keyword evidence="2" id="KW-0175">Coiled coil</keyword>
<evidence type="ECO:0000259" key="4">
    <source>
        <dbReference type="PROSITE" id="PS51165"/>
    </source>
</evidence>
<evidence type="ECO:0000313" key="5">
    <source>
        <dbReference type="EMBL" id="CAE8611653.1"/>
    </source>
</evidence>
<feature type="coiled-coil region" evidence="2">
    <location>
        <begin position="839"/>
        <end position="866"/>
    </location>
</feature>
<gene>
    <name evidence="5" type="ORF">PGLA1383_LOCUS29455</name>
</gene>
<feature type="region of interest" description="Disordered" evidence="3">
    <location>
        <begin position="529"/>
        <end position="606"/>
    </location>
</feature>
<evidence type="ECO:0000256" key="1">
    <source>
        <dbReference type="PROSITE-ProRule" id="PRU00529"/>
    </source>
</evidence>
<keyword evidence="6" id="KW-1185">Reference proteome</keyword>
<feature type="region of interest" description="Disordered" evidence="3">
    <location>
        <begin position="400"/>
        <end position="422"/>
    </location>
</feature>
<dbReference type="AlphaFoldDB" id="A0A813FMP5"/>
<keyword evidence="1" id="KW-0694">RNA-binding</keyword>
<comment type="caution">
    <text evidence="5">The sequence shown here is derived from an EMBL/GenBank/DDBJ whole genome shotgun (WGS) entry which is preliminary data.</text>
</comment>